<comment type="caution">
    <text evidence="2">The sequence shown here is derived from an EMBL/GenBank/DDBJ whole genome shotgun (WGS) entry which is preliminary data.</text>
</comment>
<feature type="transmembrane region" description="Helical" evidence="1">
    <location>
        <begin position="50"/>
        <end position="76"/>
    </location>
</feature>
<proteinExistence type="predicted"/>
<sequence>MDERNQTMNDKLNTSWWALRIGLGAAPFLAGLDKYFNLLARWELYLNPLVLRVIPVSPATFMHAIGLVEMLVGLAILTRWTRLGAYVAGLWLVGIALNLLTMGAYLDVAVRDLLLALAAYTLAQLTEARQAVAGGQIAG</sequence>
<keyword evidence="1" id="KW-0812">Transmembrane</keyword>
<dbReference type="Proteomes" id="UP001165044">
    <property type="component" value="Unassembled WGS sequence"/>
</dbReference>
<evidence type="ECO:0000256" key="1">
    <source>
        <dbReference type="SAM" id="Phobius"/>
    </source>
</evidence>
<dbReference type="EMBL" id="BSDC01000001">
    <property type="protein sequence ID" value="GLH66215.1"/>
    <property type="molecule type" value="Genomic_DNA"/>
</dbReference>
<evidence type="ECO:0008006" key="4">
    <source>
        <dbReference type="Google" id="ProtNLM"/>
    </source>
</evidence>
<feature type="transmembrane region" description="Helical" evidence="1">
    <location>
        <begin position="12"/>
        <end position="30"/>
    </location>
</feature>
<protein>
    <recommendedName>
        <fullName evidence="4">DoxX family membrane protein</fullName>
    </recommendedName>
</protein>
<feature type="transmembrane region" description="Helical" evidence="1">
    <location>
        <begin position="83"/>
        <end position="106"/>
    </location>
</feature>
<reference evidence="2" key="1">
    <citation type="journal article" date="2023" name="Antonie Van Leeuwenhoek">
        <title>Mesoterricola silvestris gen. nov., sp. nov., Mesoterricola sediminis sp. nov., Geothrix oryzae sp. nov., Geothrix edaphica sp. nov., Geothrix rubra sp. nov., and Geothrix limicola sp. nov., six novel members of Acidobacteriota isolated from soils.</title>
        <authorList>
            <person name="Itoh H."/>
            <person name="Sugisawa Y."/>
            <person name="Mise K."/>
            <person name="Xu Z."/>
            <person name="Kuniyasu M."/>
            <person name="Ushijima N."/>
            <person name="Kawano K."/>
            <person name="Kobayashi E."/>
            <person name="Shiratori Y."/>
            <person name="Masuda Y."/>
            <person name="Senoo K."/>
        </authorList>
    </citation>
    <scope>NUCLEOTIDE SEQUENCE</scope>
    <source>
        <strain evidence="2">Red802</strain>
    </source>
</reference>
<name>A0ABQ5PVV2_9BACT</name>
<evidence type="ECO:0000313" key="2">
    <source>
        <dbReference type="EMBL" id="GLH66215.1"/>
    </source>
</evidence>
<organism evidence="2 3">
    <name type="scientific">Geothrix edaphica</name>
    <dbReference type="NCBI Taxonomy" id="2927976"/>
    <lineage>
        <taxon>Bacteria</taxon>
        <taxon>Pseudomonadati</taxon>
        <taxon>Acidobacteriota</taxon>
        <taxon>Holophagae</taxon>
        <taxon>Holophagales</taxon>
        <taxon>Holophagaceae</taxon>
        <taxon>Geothrix</taxon>
    </lineage>
</organism>
<gene>
    <name evidence="2" type="ORF">GETHED_05790</name>
</gene>
<keyword evidence="3" id="KW-1185">Reference proteome</keyword>
<keyword evidence="1" id="KW-1133">Transmembrane helix</keyword>
<accession>A0ABQ5PVV2</accession>
<keyword evidence="1" id="KW-0472">Membrane</keyword>
<evidence type="ECO:0000313" key="3">
    <source>
        <dbReference type="Proteomes" id="UP001165044"/>
    </source>
</evidence>